<protein>
    <recommendedName>
        <fullName evidence="4">Protein DETOXIFICATION 27-like</fullName>
    </recommendedName>
</protein>
<feature type="region of interest" description="Disordered" evidence="1">
    <location>
        <begin position="1"/>
        <end position="29"/>
    </location>
</feature>
<accession>A0A822ZC01</accession>
<dbReference type="AlphaFoldDB" id="A0A822ZC01"/>
<gene>
    <name evidence="2" type="ORF">HUJ06_015328</name>
</gene>
<feature type="compositionally biased region" description="Basic and acidic residues" evidence="1">
    <location>
        <begin position="1"/>
        <end position="13"/>
    </location>
</feature>
<organism evidence="2 3">
    <name type="scientific">Nelumbo nucifera</name>
    <name type="common">Sacred lotus</name>
    <dbReference type="NCBI Taxonomy" id="4432"/>
    <lineage>
        <taxon>Eukaryota</taxon>
        <taxon>Viridiplantae</taxon>
        <taxon>Streptophyta</taxon>
        <taxon>Embryophyta</taxon>
        <taxon>Tracheophyta</taxon>
        <taxon>Spermatophyta</taxon>
        <taxon>Magnoliopsida</taxon>
        <taxon>Proteales</taxon>
        <taxon>Nelumbonaceae</taxon>
        <taxon>Nelumbo</taxon>
    </lineage>
</organism>
<evidence type="ECO:0008006" key="4">
    <source>
        <dbReference type="Google" id="ProtNLM"/>
    </source>
</evidence>
<sequence length="209" mass="23123">MQSDRRGGEEKVPLLDGSSPTVRVPEPDEHHDQKLVRRVWIESKKLWHIVGPAILSRVASFSMNVITQAFAGHLGDLELASISIANTVIAGFAFGLLLGELVLQSSGIDDWEPERCQDCGRCLVYLYDNQRVGDDDSSCVLRWNWGCEISIGDGRRHGRLQSTGSLLLLTKVLEQAPLCFGCYSCENPTLRFGFLVMTKCSSLAVPLMN</sequence>
<keyword evidence="3" id="KW-1185">Reference proteome</keyword>
<dbReference type="Proteomes" id="UP000607653">
    <property type="component" value="Unassembled WGS sequence"/>
</dbReference>
<dbReference type="EMBL" id="DUZY01000005">
    <property type="protein sequence ID" value="DAD41005.1"/>
    <property type="molecule type" value="Genomic_DNA"/>
</dbReference>
<evidence type="ECO:0000313" key="3">
    <source>
        <dbReference type="Proteomes" id="UP000607653"/>
    </source>
</evidence>
<evidence type="ECO:0000313" key="2">
    <source>
        <dbReference type="EMBL" id="DAD41005.1"/>
    </source>
</evidence>
<comment type="caution">
    <text evidence="2">The sequence shown here is derived from an EMBL/GenBank/DDBJ whole genome shotgun (WGS) entry which is preliminary data.</text>
</comment>
<evidence type="ECO:0000256" key="1">
    <source>
        <dbReference type="SAM" id="MobiDB-lite"/>
    </source>
</evidence>
<dbReference type="PANTHER" id="PTHR11206">
    <property type="entry name" value="MULTIDRUG RESISTANCE PROTEIN"/>
    <property type="match status" value="1"/>
</dbReference>
<reference evidence="2 3" key="1">
    <citation type="journal article" date="2020" name="Mol. Biol. Evol.">
        <title>Distinct Expression and Methylation Patterns for Genes with Different Fates following a Single Whole-Genome Duplication in Flowering Plants.</title>
        <authorList>
            <person name="Shi T."/>
            <person name="Rahmani R.S."/>
            <person name="Gugger P.F."/>
            <person name="Wang M."/>
            <person name="Li H."/>
            <person name="Zhang Y."/>
            <person name="Li Z."/>
            <person name="Wang Q."/>
            <person name="Van de Peer Y."/>
            <person name="Marchal K."/>
            <person name="Chen J."/>
        </authorList>
    </citation>
    <scope>NUCLEOTIDE SEQUENCE [LARGE SCALE GENOMIC DNA]</scope>
    <source>
        <tissue evidence="2">Leaf</tissue>
    </source>
</reference>
<proteinExistence type="predicted"/>
<name>A0A822ZC01_NELNU</name>